<keyword evidence="1" id="KW-0472">Membrane</keyword>
<name>A0A2H1YGJ5_9FLAO</name>
<keyword evidence="1" id="KW-1133">Transmembrane helix</keyword>
<reference evidence="3" key="1">
    <citation type="submission" date="2017-11" db="EMBL/GenBank/DDBJ databases">
        <authorList>
            <person name="Duchaud E."/>
        </authorList>
    </citation>
    <scope>NUCLEOTIDE SEQUENCE [LARGE SCALE GENOMIC DNA]</scope>
    <source>
        <strain evidence="3">Tenacibaculum sp. TNO020</strain>
    </source>
</reference>
<evidence type="ECO:0000256" key="1">
    <source>
        <dbReference type="SAM" id="Phobius"/>
    </source>
</evidence>
<gene>
    <name evidence="2" type="ORF">TNO020_260032</name>
</gene>
<feature type="transmembrane region" description="Helical" evidence="1">
    <location>
        <begin position="36"/>
        <end position="55"/>
    </location>
</feature>
<keyword evidence="1" id="KW-0812">Transmembrane</keyword>
<dbReference type="Proteomes" id="UP000234211">
    <property type="component" value="Unassembled WGS sequence"/>
</dbReference>
<organism evidence="2 3">
    <name type="scientific">Tenacibaculum piscium</name>
    <dbReference type="NCBI Taxonomy" id="1458515"/>
    <lineage>
        <taxon>Bacteria</taxon>
        <taxon>Pseudomonadati</taxon>
        <taxon>Bacteroidota</taxon>
        <taxon>Flavobacteriia</taxon>
        <taxon>Flavobacteriales</taxon>
        <taxon>Flavobacteriaceae</taxon>
        <taxon>Tenacibaculum</taxon>
    </lineage>
</organism>
<feature type="transmembrane region" description="Helical" evidence="1">
    <location>
        <begin position="5"/>
        <end position="24"/>
    </location>
</feature>
<evidence type="ECO:0000313" key="3">
    <source>
        <dbReference type="Proteomes" id="UP000234211"/>
    </source>
</evidence>
<dbReference type="EMBL" id="OENF01000019">
    <property type="protein sequence ID" value="SOS74605.1"/>
    <property type="molecule type" value="Genomic_DNA"/>
</dbReference>
<keyword evidence="3" id="KW-1185">Reference proteome</keyword>
<dbReference type="AlphaFoldDB" id="A0A2H1YGJ5"/>
<accession>A0A2H1YGJ5</accession>
<proteinExistence type="predicted"/>
<sequence length="67" mass="7984">MKKIIFYVSVVISLILLVNIVQILLTDFKRLTEYGYGYLIGKIILFFIFIVFIFLTKKTITKKEQYK</sequence>
<protein>
    <submittedName>
        <fullName evidence="2">Uncharacterized protein</fullName>
    </submittedName>
</protein>
<evidence type="ECO:0000313" key="2">
    <source>
        <dbReference type="EMBL" id="SOS74605.1"/>
    </source>
</evidence>